<evidence type="ECO:0000313" key="1">
    <source>
        <dbReference type="EMBL" id="KAG2329920.1"/>
    </source>
</evidence>
<proteinExistence type="predicted"/>
<reference evidence="1 2" key="1">
    <citation type="submission" date="2020-02" db="EMBL/GenBank/DDBJ databases">
        <authorList>
            <person name="Ma Q."/>
            <person name="Huang Y."/>
            <person name="Song X."/>
            <person name="Pei D."/>
        </authorList>
    </citation>
    <scope>NUCLEOTIDE SEQUENCE [LARGE SCALE GENOMIC DNA]</scope>
    <source>
        <strain evidence="1">Sxm20200214</strain>
        <tissue evidence="1">Leaf</tissue>
    </source>
</reference>
<keyword evidence="2" id="KW-1185">Reference proteome</keyword>
<accession>A0A8X8BCD3</accession>
<organism evidence="1 2">
    <name type="scientific">Brassica carinata</name>
    <name type="common">Ethiopian mustard</name>
    <name type="synonym">Abyssinian cabbage</name>
    <dbReference type="NCBI Taxonomy" id="52824"/>
    <lineage>
        <taxon>Eukaryota</taxon>
        <taxon>Viridiplantae</taxon>
        <taxon>Streptophyta</taxon>
        <taxon>Embryophyta</taxon>
        <taxon>Tracheophyta</taxon>
        <taxon>Spermatophyta</taxon>
        <taxon>Magnoliopsida</taxon>
        <taxon>eudicotyledons</taxon>
        <taxon>Gunneridae</taxon>
        <taxon>Pentapetalae</taxon>
        <taxon>rosids</taxon>
        <taxon>malvids</taxon>
        <taxon>Brassicales</taxon>
        <taxon>Brassicaceae</taxon>
        <taxon>Brassiceae</taxon>
        <taxon>Brassica</taxon>
    </lineage>
</organism>
<dbReference type="PANTHER" id="PTHR31099:SF24">
    <property type="entry name" value="AMINOTRANSFERASE-LIKE PLANT MOBILE DOMAIN-CONTAINING PROTEIN"/>
    <property type="match status" value="1"/>
</dbReference>
<dbReference type="Proteomes" id="UP000886595">
    <property type="component" value="Unassembled WGS sequence"/>
</dbReference>
<gene>
    <name evidence="1" type="ORF">Bca52824_001100</name>
</gene>
<dbReference type="AlphaFoldDB" id="A0A8X8BCD3"/>
<sequence length="210" mass="24313">MSIQVLGELHGLDIGVHEVLYSYRFVPLKVTPGFYYLQPRDGAPLVEEPRRGIRINSSFKNNWSGRFVFMKIQEPIHSPTFWRTVDVSRPVSFLGEAVAKKILMIPRRNAGRLPATVLYDDYQQAEAQRRRPPYAPPPRLARMVSSGVGVRPFYSESTTEDTPLQVRSSTRWELMKEWLENRAEHWDPLEEYRQHLFWSAGSTPRASSHS</sequence>
<name>A0A8X8BCD3_BRACI</name>
<comment type="caution">
    <text evidence="1">The sequence shown here is derived from an EMBL/GenBank/DDBJ whole genome shotgun (WGS) entry which is preliminary data.</text>
</comment>
<protein>
    <submittedName>
        <fullName evidence="1">Uncharacterized protein</fullName>
    </submittedName>
</protein>
<dbReference type="PANTHER" id="PTHR31099">
    <property type="entry name" value="OS06G0165300 PROTEIN"/>
    <property type="match status" value="1"/>
</dbReference>
<dbReference type="EMBL" id="JAAMPC010000001">
    <property type="protein sequence ID" value="KAG2329920.1"/>
    <property type="molecule type" value="Genomic_DNA"/>
</dbReference>
<evidence type="ECO:0000313" key="2">
    <source>
        <dbReference type="Proteomes" id="UP000886595"/>
    </source>
</evidence>